<comment type="caution">
    <text evidence="1">The sequence shown here is derived from an EMBL/GenBank/DDBJ whole genome shotgun (WGS) entry which is preliminary data.</text>
</comment>
<evidence type="ECO:0000313" key="2">
    <source>
        <dbReference type="Proteomes" id="UP000181790"/>
    </source>
</evidence>
<sequence length="125" mass="14453">MRTTTTDFIRLSFHDKKGHGKFKVFTFEDNGFQIAYIPTLDLSSYGDTPKEAIDSLLRVVMGEYFEQLIAAGPTEAYNELKKYGWAKDRIFPKKYKSTAHVDKYGVLRNFSLAEDTKIHEEFVEV</sequence>
<protein>
    <submittedName>
        <fullName evidence="1">Uncharacterized protein</fullName>
    </submittedName>
</protein>
<name>A0A1S2VNJ5_9BACT</name>
<dbReference type="EMBL" id="MORL01000003">
    <property type="protein sequence ID" value="OIN59970.1"/>
    <property type="molecule type" value="Genomic_DNA"/>
</dbReference>
<dbReference type="Proteomes" id="UP000181790">
    <property type="component" value="Unassembled WGS sequence"/>
</dbReference>
<proteinExistence type="predicted"/>
<evidence type="ECO:0000313" key="1">
    <source>
        <dbReference type="EMBL" id="OIN59970.1"/>
    </source>
</evidence>
<gene>
    <name evidence="1" type="ORF">BLX24_09035</name>
</gene>
<dbReference type="RefSeq" id="WP_071502769.1">
    <property type="nucleotide sequence ID" value="NZ_MORL01000003.1"/>
</dbReference>
<accession>A0A1S2VNJ5</accession>
<dbReference type="OrthoDB" id="769863at2"/>
<dbReference type="AlphaFoldDB" id="A0A1S2VNJ5"/>
<organism evidence="1 2">
    <name type="scientific">Arsenicibacter rosenii</name>
    <dbReference type="NCBI Taxonomy" id="1750698"/>
    <lineage>
        <taxon>Bacteria</taxon>
        <taxon>Pseudomonadati</taxon>
        <taxon>Bacteroidota</taxon>
        <taxon>Cytophagia</taxon>
        <taxon>Cytophagales</taxon>
        <taxon>Spirosomataceae</taxon>
        <taxon>Arsenicibacter</taxon>
    </lineage>
</organism>
<keyword evidence="2" id="KW-1185">Reference proteome</keyword>
<reference evidence="1 2" key="1">
    <citation type="submission" date="2016-10" db="EMBL/GenBank/DDBJ databases">
        <title>Arsenicibacter rosenii gen. nov., sp. nov., an efficient arsenic-methylating bacterium isolated from an arsenic-contaminated paddy soil.</title>
        <authorList>
            <person name="Huang K."/>
        </authorList>
    </citation>
    <scope>NUCLEOTIDE SEQUENCE [LARGE SCALE GENOMIC DNA]</scope>
    <source>
        <strain evidence="1 2">SM-1</strain>
    </source>
</reference>